<evidence type="ECO:0000313" key="2">
    <source>
        <dbReference type="EMBL" id="USW58268.1"/>
    </source>
</evidence>
<feature type="region of interest" description="Disordered" evidence="1">
    <location>
        <begin position="129"/>
        <end position="153"/>
    </location>
</feature>
<feature type="compositionally biased region" description="Acidic residues" evidence="1">
    <location>
        <begin position="132"/>
        <end position="153"/>
    </location>
</feature>
<evidence type="ECO:0000313" key="3">
    <source>
        <dbReference type="Proteomes" id="UP001056384"/>
    </source>
</evidence>
<dbReference type="EMBL" id="CP099428">
    <property type="protein sequence ID" value="USW58268.1"/>
    <property type="molecule type" value="Genomic_DNA"/>
</dbReference>
<evidence type="ECO:0000256" key="1">
    <source>
        <dbReference type="SAM" id="MobiDB-lite"/>
    </source>
</evidence>
<reference evidence="2" key="1">
    <citation type="submission" date="2022-06" db="EMBL/GenBank/DDBJ databases">
        <title>Complete genome sequences of two strains of the flax pathogen Septoria linicola.</title>
        <authorList>
            <person name="Lapalu N."/>
            <person name="Simon A."/>
            <person name="Demenou B."/>
            <person name="Paumier D."/>
            <person name="Guillot M.-P."/>
            <person name="Gout L."/>
            <person name="Valade R."/>
        </authorList>
    </citation>
    <scope>NUCLEOTIDE SEQUENCE</scope>
    <source>
        <strain evidence="2">SE15195</strain>
    </source>
</reference>
<protein>
    <submittedName>
        <fullName evidence="2">Uncharacterized protein</fullName>
    </submittedName>
</protein>
<organism evidence="2 3">
    <name type="scientific">Septoria linicola</name>
    <dbReference type="NCBI Taxonomy" id="215465"/>
    <lineage>
        <taxon>Eukaryota</taxon>
        <taxon>Fungi</taxon>
        <taxon>Dikarya</taxon>
        <taxon>Ascomycota</taxon>
        <taxon>Pezizomycotina</taxon>
        <taxon>Dothideomycetes</taxon>
        <taxon>Dothideomycetidae</taxon>
        <taxon>Mycosphaerellales</taxon>
        <taxon>Mycosphaerellaceae</taxon>
        <taxon>Septoria</taxon>
    </lineage>
</organism>
<proteinExistence type="predicted"/>
<keyword evidence="3" id="KW-1185">Reference proteome</keyword>
<name>A0A9Q9B3I0_9PEZI</name>
<feature type="region of interest" description="Disordered" evidence="1">
    <location>
        <begin position="16"/>
        <end position="40"/>
    </location>
</feature>
<feature type="compositionally biased region" description="Basic and acidic residues" evidence="1">
    <location>
        <begin position="16"/>
        <end position="32"/>
    </location>
</feature>
<dbReference type="Proteomes" id="UP001056384">
    <property type="component" value="Chromosome 11"/>
</dbReference>
<dbReference type="OrthoDB" id="3900395at2759"/>
<dbReference type="AlphaFoldDB" id="A0A9Q9B3I0"/>
<sequence>MSAWIRAKAALANWRDARANEAPSAEERRDSVLPENSSSRRVCFDATQTHRPESAQRHYHTFQRRKAVYEPGRWADQTGEGFLDTSSEFHLNDFVPTFMNGGNGNGDGPAGCQYGNSSGGIDIHDVSTIGLDSEDEEEDSEEDDEDLDELTDEELAARREFLTGRLLAFRQQ</sequence>
<accession>A0A9Q9B3I0</accession>
<gene>
    <name evidence="2" type="ORF">Slin15195_G115870</name>
</gene>